<feature type="disulfide bond" evidence="12">
    <location>
        <begin position="496"/>
        <end position="510"/>
    </location>
</feature>
<feature type="coiled-coil region" evidence="13">
    <location>
        <begin position="1660"/>
        <end position="1741"/>
    </location>
</feature>
<dbReference type="InterPro" id="IPR013015">
    <property type="entry name" value="Laminin_IV_B"/>
</dbReference>
<evidence type="ECO:0000256" key="13">
    <source>
        <dbReference type="SAM" id="Coils"/>
    </source>
</evidence>
<feature type="disulfide bond" evidence="12">
    <location>
        <begin position="1208"/>
        <end position="1222"/>
    </location>
</feature>
<dbReference type="Gene3D" id="2.170.300.10">
    <property type="entry name" value="Tie2 ligand-binding domain superfamily"/>
    <property type="match status" value="1"/>
</dbReference>
<feature type="domain" description="Laminin EGF-like" evidence="15">
    <location>
        <begin position="409"/>
        <end position="460"/>
    </location>
</feature>
<dbReference type="GO" id="GO:0009888">
    <property type="term" value="P:tissue development"/>
    <property type="evidence" value="ECO:0007669"/>
    <property type="project" value="TreeGrafter"/>
</dbReference>
<evidence type="ECO:0000313" key="19">
    <source>
        <dbReference type="Proteomes" id="UP000694397"/>
    </source>
</evidence>
<sequence>MSLRHCLLPAMSTPTAVEVSSFLLLWLAAAVYSQDKCPTASCHPQLGDLMVGRGGRLSATSTCGLDGPQNYCIIGHLEDEKKCFSCDSRQPYNRYTNPRSHRIENVITTFDPERRMKWWQSENGVHEVSIQLDLETVFQFSHLVLTFKSFRPSAMLVERSKDNGRTWTVFRYFAEDCGSSFPGVPVGAGSSVGDVVCDTRYSGAEPSTGGEVVLKALDPTFQINDLYSPEIQELITMTNLRVNFTRLLTLGDTLLGRRRRNPQDKYYYALYEMVVRGTCFCNGHASQCVPVDSPRGDVVAEPGMVHGRCVCQHNTAGSNCERCRDLYNDSPWRPAGHSDPHPCKKCNCNGHSERCHFDMARYISTGEVSGGVCDECGNNRVGVHCERCRPFYYRDPRRVQNDPDACVPCDCDPVGSLVGGPCDPGTGHCVCKRHVEGDRCDRCRHGFYGLSRENPDGCTACRCNPLGSVETPYPCDPVTGQCFCKPFATGPMCDRCVSGYWGLGNTVHSCLQCDCDIGGSQDSRCNPLDGQCPCRPNIVGPRCKDPALGYFLAPLDFYLYEAELAAPLQGSAQSLVNPTGLPRCEQFFRDRGYDFQFRDGKFVLTKRRVRKRRQEQTSIPLYPGSPLQIIPRQRIPGQPVTWTGPGFVRVQHGAGLRFTVNNLPVALDYYLVLRYEPESSDTWTAKVKVIPRTSTAKRRCANDPADTAVTLPGSSRMALLETPICLEDDALYYVDTIFEKQGNLDPKHSSHILIDSMGLIPRMESLPSFCSETKLEEFERYRCLEVASQLGPRILPEVCKDLIVSMSALIHNGAVACRCNLIGSYSQSCSKFGGQCNCKPNVISRCCDTCAPNTFGFGPNGCKPCNCDPRGSFLEMCDQASGQCACRPEVSGQRCDRCRPGYFGFPLCRPCQCNGLADLCDPVSGACVDCRDHAAGPHCDRCVDGYYSNLALGEPCQPCLCPDTKASGRFFARSCSKDPNSLHVLCHCEPGHSGPRCDVCSSGFYGNLALPEARCQECQCNNNTDPQDRDSCDPVTGTCLRCLHHTYGSACESCEPGYYGNALAHNCRECRCDPRGTEINMCSPGGSCLCQQSSGQCPCQPGVAGISCDECQQGFWGFASEAGCQPCDCHPSQSLSDQCDKVTGQCPCHLEFGGRHCDECGENFFQTPDLQCISCDCNVDGTARPSCDHHTGECLCRPGVAGSLCSECAPGHGPPFPDCAICHDCWNLWAENVTMLQGQVERISAVVKQQDPQLHPSYSPWLNKLDAMLDNIRSLIRDPTAETEMTEKLYEQIKTFRDAIDPHIIFDTSPLLNTHIDNIRNEFHKLLGKLEKVKPNEYGDLKVLEEALRKIRKYHAEVKEAEEQCKDAKAMLAASRQKRKEAKDKLDSRLVEDWDALERKVKALNVTNLYEENVTKLPEQTKSGITRVLLSLSDSERKIQEAKKKSQDTKSKAEELKKKIDRNLEKFEREKNNTKDLIKQVKDFLTDEMVKPEDIEMVATAVLAIQLPSSPEEIRDLINKIRSILVNSTKLLEDLERLREDARTAQDLLQRAKEVQNKTRSIDVSRIKKALKDAEDIQDNVSRYLGNAKNNINSTTKQLEEMNAKLNDTETVLNVSRIKDLVEQVEVLKNKTEMNRLQGQEAKAAADLALKNATATKTLLDEVNTLFQELEKKKDNGTKELVDERLKNIMMEAENIAKEVKDKMTQIEDLETKIVQLLRVKNEKAVEVDELLQKADDIRKELTDRAVAYAKC</sequence>
<dbReference type="PROSITE" id="PS01248">
    <property type="entry name" value="EGF_LAM_1"/>
    <property type="match status" value="4"/>
</dbReference>
<dbReference type="Ensembl" id="ENSSFOT00015048601.1">
    <property type="protein sequence ID" value="ENSSFOP00015075130.1"/>
    <property type="gene ID" value="ENSSFOG00015012356.2"/>
</dbReference>
<dbReference type="Pfam" id="PF00055">
    <property type="entry name" value="Laminin_N"/>
    <property type="match status" value="1"/>
</dbReference>
<dbReference type="InterPro" id="IPR056860">
    <property type="entry name" value="LAMB4_dom"/>
</dbReference>
<evidence type="ECO:0000256" key="11">
    <source>
        <dbReference type="ARBA" id="ARBA00023292"/>
    </source>
</evidence>
<dbReference type="SMART" id="SM00181">
    <property type="entry name" value="EGF"/>
    <property type="match status" value="8"/>
</dbReference>
<dbReference type="SMART" id="SM00180">
    <property type="entry name" value="EGF_Lam"/>
    <property type="match status" value="13"/>
</dbReference>
<evidence type="ECO:0000256" key="2">
    <source>
        <dbReference type="ARBA" id="ARBA00022525"/>
    </source>
</evidence>
<feature type="disulfide bond" evidence="12">
    <location>
        <begin position="1127"/>
        <end position="1139"/>
    </location>
</feature>
<feature type="domain" description="Laminin EGF-like" evidence="15">
    <location>
        <begin position="865"/>
        <end position="910"/>
    </location>
</feature>
<feature type="domain" description="Laminin EGF-like" evidence="15">
    <location>
        <begin position="279"/>
        <end position="345"/>
    </location>
</feature>
<dbReference type="FunFam" id="2.10.25.10:FF:000130">
    <property type="entry name" value="Laminin subunit beta 1"/>
    <property type="match status" value="1"/>
</dbReference>
<feature type="domain" description="Laminin EGF-like" evidence="15">
    <location>
        <begin position="1175"/>
        <end position="1224"/>
    </location>
</feature>
<dbReference type="FunFam" id="2.10.25.10:FF:000209">
    <property type="entry name" value="Laminin subunit alpha 5"/>
    <property type="match status" value="1"/>
</dbReference>
<dbReference type="Pfam" id="PF00053">
    <property type="entry name" value="EGF_laminin"/>
    <property type="match status" value="11"/>
</dbReference>
<dbReference type="PANTHER" id="PTHR10574">
    <property type="entry name" value="NETRIN/LAMININ-RELATED"/>
    <property type="match status" value="1"/>
</dbReference>
<evidence type="ECO:0000256" key="6">
    <source>
        <dbReference type="ARBA" id="ARBA00022869"/>
    </source>
</evidence>
<dbReference type="Pfam" id="PF24973">
    <property type="entry name" value="EGF_LMN_ATRN"/>
    <property type="match status" value="2"/>
</dbReference>
<feature type="disulfide bond" evidence="12">
    <location>
        <begin position="484"/>
        <end position="493"/>
    </location>
</feature>
<dbReference type="GO" id="GO:0009887">
    <property type="term" value="P:animal organ morphogenesis"/>
    <property type="evidence" value="ECO:0007669"/>
    <property type="project" value="TreeGrafter"/>
</dbReference>
<dbReference type="FunFam" id="2.10.25.10:FF:000011">
    <property type="entry name" value="Cadherin EGF LAG seven-pass G-type receptor"/>
    <property type="match status" value="1"/>
</dbReference>
<feature type="domain" description="Laminin EGF-like" evidence="15">
    <location>
        <begin position="346"/>
        <end position="408"/>
    </location>
</feature>
<feature type="domain" description="Laminin EGF-like" evidence="15">
    <location>
        <begin position="1070"/>
        <end position="1126"/>
    </location>
</feature>
<comment type="caution">
    <text evidence="12">Lacks conserved residue(s) required for the propagation of feature annotation.</text>
</comment>
<feature type="coiled-coil region" evidence="13">
    <location>
        <begin position="1432"/>
        <end position="1484"/>
    </location>
</feature>
<dbReference type="GO" id="GO:0005201">
    <property type="term" value="F:extracellular matrix structural constituent"/>
    <property type="evidence" value="ECO:0007669"/>
    <property type="project" value="TreeGrafter"/>
</dbReference>
<evidence type="ECO:0000256" key="1">
    <source>
        <dbReference type="ARBA" id="ARBA00004302"/>
    </source>
</evidence>
<reference evidence="18" key="2">
    <citation type="submission" date="2025-08" db="UniProtKB">
        <authorList>
            <consortium name="Ensembl"/>
        </authorList>
    </citation>
    <scope>IDENTIFICATION</scope>
</reference>
<keyword evidence="5" id="KW-0677">Repeat</keyword>
<reference evidence="18 19" key="1">
    <citation type="submission" date="2019-04" db="EMBL/GenBank/DDBJ databases">
        <authorList>
            <consortium name="Wellcome Sanger Institute Data Sharing"/>
        </authorList>
    </citation>
    <scope>NUCLEOTIDE SEQUENCE [LARGE SCALE GENOMIC DNA]</scope>
</reference>
<dbReference type="InterPro" id="IPR008211">
    <property type="entry name" value="Laminin_N"/>
</dbReference>
<feature type="domain" description="Laminin EGF-like" evidence="15">
    <location>
        <begin position="1018"/>
        <end position="1069"/>
    </location>
</feature>
<feature type="disulfide bond" evidence="12">
    <location>
        <begin position="376"/>
        <end position="385"/>
    </location>
</feature>
<feature type="disulfide bond" evidence="12">
    <location>
        <begin position="817"/>
        <end position="829"/>
    </location>
</feature>
<feature type="disulfide bond" evidence="12">
    <location>
        <begin position="1042"/>
        <end position="1051"/>
    </location>
</feature>
<keyword evidence="3" id="KW-0272">Extracellular matrix</keyword>
<feature type="disulfide bond" evidence="12">
    <location>
        <begin position="311"/>
        <end position="320"/>
    </location>
</feature>
<evidence type="ECO:0000259" key="16">
    <source>
        <dbReference type="PROSITE" id="PS51116"/>
    </source>
</evidence>
<proteinExistence type="predicted"/>
<feature type="disulfide bond" evidence="12">
    <location>
        <begin position="942"/>
        <end position="956"/>
    </location>
</feature>
<keyword evidence="4 14" id="KW-0732">Signal</keyword>
<feature type="signal peptide" evidence="14">
    <location>
        <begin position="1"/>
        <end position="33"/>
    </location>
</feature>
<evidence type="ECO:0000256" key="9">
    <source>
        <dbReference type="ARBA" id="ARBA00023157"/>
    </source>
</evidence>
<keyword evidence="10" id="KW-0325">Glycoprotein</keyword>
<dbReference type="PROSITE" id="PS00022">
    <property type="entry name" value="EGF_1"/>
    <property type="match status" value="1"/>
</dbReference>
<feature type="domain" description="Laminin EGF-like" evidence="15">
    <location>
        <begin position="911"/>
        <end position="958"/>
    </location>
</feature>
<evidence type="ECO:0000259" key="17">
    <source>
        <dbReference type="PROSITE" id="PS51117"/>
    </source>
</evidence>
<dbReference type="Gene3D" id="2.60.120.260">
    <property type="entry name" value="Galactose-binding domain-like"/>
    <property type="match status" value="1"/>
</dbReference>
<feature type="disulfide bond" evidence="12">
    <location>
        <begin position="431"/>
        <end position="440"/>
    </location>
</feature>
<comment type="subcellular location">
    <subcellularLocation>
        <location evidence="1">Secreted</location>
        <location evidence="1">Extracellular space</location>
        <location evidence="1">Extracellular matrix</location>
        <location evidence="1">Basement membrane</location>
    </subcellularLocation>
</comment>
<dbReference type="PROSITE" id="PS51116">
    <property type="entry name" value="LAMININ_IVB"/>
    <property type="match status" value="1"/>
</dbReference>
<feature type="disulfide bond" evidence="12">
    <location>
        <begin position="819"/>
        <end position="836"/>
    </location>
</feature>
<dbReference type="FunFam" id="2.170.300.10:FF:000001">
    <property type="entry name" value="Laminin subunit beta-1"/>
    <property type="match status" value="1"/>
</dbReference>
<feature type="disulfide bond" evidence="12">
    <location>
        <begin position="865"/>
        <end position="877"/>
    </location>
</feature>
<dbReference type="Pfam" id="PF24999">
    <property type="entry name" value="LAMB4"/>
    <property type="match status" value="1"/>
</dbReference>
<dbReference type="InterPro" id="IPR000742">
    <property type="entry name" value="EGF"/>
</dbReference>
<dbReference type="InterPro" id="IPR056558">
    <property type="entry name" value="LAMB1-4_helical"/>
</dbReference>
<dbReference type="FunFam" id="2.10.25.10:FF:000188">
    <property type="entry name" value="Laminin subunit gamma 2"/>
    <property type="match status" value="1"/>
</dbReference>
<feature type="disulfide bond" evidence="12">
    <location>
        <begin position="1148"/>
        <end position="1157"/>
    </location>
</feature>
<keyword evidence="11 12" id="KW-0424">Laminin EGF-like domain</keyword>
<dbReference type="Gene3D" id="2.10.25.10">
    <property type="entry name" value="Laminin"/>
    <property type="match status" value="11"/>
</dbReference>
<keyword evidence="19" id="KW-1185">Reference proteome</keyword>
<dbReference type="RefSeq" id="XP_029105746.1">
    <property type="nucleotide sequence ID" value="XM_029249913.1"/>
</dbReference>
<gene>
    <name evidence="18" type="primary">lamb4</name>
</gene>
<evidence type="ECO:0000313" key="18">
    <source>
        <dbReference type="Ensembl" id="ENSSFOP00015075130.1"/>
    </source>
</evidence>
<feature type="disulfide bond" evidence="12">
    <location>
        <begin position="930"/>
        <end position="939"/>
    </location>
</feature>
<feature type="disulfide bond" evidence="12">
    <location>
        <begin position="1070"/>
        <end position="1082"/>
    </location>
</feature>
<dbReference type="FunFam" id="2.10.25.10:FF:000084">
    <property type="entry name" value="Laminin subunit alpha 3"/>
    <property type="match status" value="1"/>
</dbReference>
<evidence type="ECO:0000259" key="15">
    <source>
        <dbReference type="PROSITE" id="PS50027"/>
    </source>
</evidence>
<feature type="disulfide bond" evidence="12">
    <location>
        <begin position="867"/>
        <end position="884"/>
    </location>
</feature>
<feature type="domain" description="Laminin EGF-like" evidence="15">
    <location>
        <begin position="817"/>
        <end position="864"/>
    </location>
</feature>
<feature type="disulfide bond" evidence="12">
    <location>
        <begin position="1175"/>
        <end position="1187"/>
    </location>
</feature>
<feature type="domain" description="Laminin IV type B" evidence="16">
    <location>
        <begin position="552"/>
        <end position="811"/>
    </location>
</feature>
<dbReference type="GeneTree" id="ENSGT00940000162514"/>
<feature type="disulfide bond" evidence="12">
    <location>
        <begin position="1177"/>
        <end position="1194"/>
    </location>
</feature>
<feature type="disulfide bond" evidence="12">
    <location>
        <begin position="886"/>
        <end position="895"/>
    </location>
</feature>
<feature type="coiled-coil region" evidence="13">
    <location>
        <begin position="1525"/>
        <end position="1558"/>
    </location>
</feature>
<evidence type="ECO:0000256" key="4">
    <source>
        <dbReference type="ARBA" id="ARBA00022729"/>
    </source>
</evidence>
<keyword evidence="7" id="KW-0130">Cell adhesion</keyword>
<feature type="disulfide bond" evidence="12">
    <location>
        <begin position="838"/>
        <end position="847"/>
    </location>
</feature>
<feature type="disulfide bond" evidence="12">
    <location>
        <begin position="1129"/>
        <end position="1146"/>
    </location>
</feature>
<dbReference type="SMART" id="SM01411">
    <property type="entry name" value="Ephrin_rec_like"/>
    <property type="match status" value="3"/>
</dbReference>
<evidence type="ECO:0000256" key="7">
    <source>
        <dbReference type="ARBA" id="ARBA00022889"/>
    </source>
</evidence>
<evidence type="ECO:0000256" key="10">
    <source>
        <dbReference type="ARBA" id="ARBA00023180"/>
    </source>
</evidence>
<keyword evidence="9 12" id="KW-1015">Disulfide bond</keyword>
<feature type="coiled-coil region" evidence="13">
    <location>
        <begin position="1585"/>
        <end position="1612"/>
    </location>
</feature>
<feature type="coiled-coil region" evidence="13">
    <location>
        <begin position="1344"/>
        <end position="1385"/>
    </location>
</feature>
<dbReference type="Pfam" id="PF21199">
    <property type="entry name" value="LAMININ_IV_B"/>
    <property type="match status" value="1"/>
</dbReference>
<dbReference type="InterPro" id="IPR056863">
    <property type="entry name" value="LMN_ATRN_NET-like_EGF"/>
</dbReference>
<organism evidence="18 19">
    <name type="scientific">Scleropages formosus</name>
    <name type="common">Asian bonytongue</name>
    <name type="synonym">Osteoglossum formosum</name>
    <dbReference type="NCBI Taxonomy" id="113540"/>
    <lineage>
        <taxon>Eukaryota</taxon>
        <taxon>Metazoa</taxon>
        <taxon>Chordata</taxon>
        <taxon>Craniata</taxon>
        <taxon>Vertebrata</taxon>
        <taxon>Euteleostomi</taxon>
        <taxon>Actinopterygii</taxon>
        <taxon>Neopterygii</taxon>
        <taxon>Teleostei</taxon>
        <taxon>Osteoglossocephala</taxon>
        <taxon>Osteoglossomorpha</taxon>
        <taxon>Osteoglossiformes</taxon>
        <taxon>Osteoglossidae</taxon>
        <taxon>Scleropages</taxon>
    </lineage>
</organism>
<evidence type="ECO:0000256" key="3">
    <source>
        <dbReference type="ARBA" id="ARBA00022530"/>
    </source>
</evidence>
<protein>
    <submittedName>
        <fullName evidence="18">Laminin, beta 4</fullName>
    </submittedName>
</protein>
<dbReference type="PRINTS" id="PR00011">
    <property type="entry name" value="EGFLAMININ"/>
</dbReference>
<keyword evidence="6" id="KW-0084">Basement membrane</keyword>
<keyword evidence="8 13" id="KW-0175">Coiled coil</keyword>
<dbReference type="SUPFAM" id="SSF57196">
    <property type="entry name" value="EGF/Laminin"/>
    <property type="match status" value="13"/>
</dbReference>
<reference evidence="18" key="3">
    <citation type="submission" date="2025-09" db="UniProtKB">
        <authorList>
            <consortium name="Ensembl"/>
        </authorList>
    </citation>
    <scope>IDENTIFICATION</scope>
</reference>
<evidence type="ECO:0000256" key="8">
    <source>
        <dbReference type="ARBA" id="ARBA00023054"/>
    </source>
</evidence>
<evidence type="ECO:0000256" key="14">
    <source>
        <dbReference type="SAM" id="SignalP"/>
    </source>
</evidence>
<dbReference type="CDD" id="cd00055">
    <property type="entry name" value="EGF_Lam"/>
    <property type="match status" value="12"/>
</dbReference>
<dbReference type="SMART" id="SM00136">
    <property type="entry name" value="LamNT"/>
    <property type="match status" value="1"/>
</dbReference>
<dbReference type="PROSITE" id="PS50027">
    <property type="entry name" value="EGF_LAM_2"/>
    <property type="match status" value="11"/>
</dbReference>
<dbReference type="FunFam" id="2.10.25.10:FF:000135">
    <property type="entry name" value="Laminin subunit beta 4"/>
    <property type="match status" value="2"/>
</dbReference>
<dbReference type="FunFam" id="2.10.25.10:FF:000138">
    <property type="entry name" value="Laminin subunit beta 1"/>
    <property type="match status" value="1"/>
</dbReference>
<evidence type="ECO:0000256" key="5">
    <source>
        <dbReference type="ARBA" id="ARBA00022737"/>
    </source>
</evidence>
<dbReference type="FunFam" id="2.60.120.260:FF:000010">
    <property type="entry name" value="Laminin subunit beta 1"/>
    <property type="match status" value="1"/>
</dbReference>
<feature type="domain" description="Laminin EGF-like" evidence="15">
    <location>
        <begin position="1127"/>
        <end position="1174"/>
    </location>
</feature>
<accession>A0A8D0CLE5</accession>
<dbReference type="GO" id="GO:0005604">
    <property type="term" value="C:basement membrane"/>
    <property type="evidence" value="ECO:0007669"/>
    <property type="project" value="UniProtKB-SubCell"/>
</dbReference>
<feature type="domain" description="Laminin EGF-like" evidence="15">
    <location>
        <begin position="461"/>
        <end position="512"/>
    </location>
</feature>
<dbReference type="GO" id="GO:0007411">
    <property type="term" value="P:axon guidance"/>
    <property type="evidence" value="ECO:0007669"/>
    <property type="project" value="TreeGrafter"/>
</dbReference>
<evidence type="ECO:0000256" key="12">
    <source>
        <dbReference type="PROSITE-ProRule" id="PRU00460"/>
    </source>
</evidence>
<dbReference type="PROSITE" id="PS51117">
    <property type="entry name" value="LAMININ_NTER"/>
    <property type="match status" value="1"/>
</dbReference>
<dbReference type="PANTHER" id="PTHR10574:SF279">
    <property type="entry name" value="LAMININ SUBUNIT BETA 4"/>
    <property type="match status" value="1"/>
</dbReference>
<feature type="domain" description="Laminin N-terminal" evidence="17">
    <location>
        <begin position="38"/>
        <end position="278"/>
    </location>
</feature>
<feature type="chain" id="PRO_5034616635" evidence="14">
    <location>
        <begin position="34"/>
        <end position="1752"/>
    </location>
</feature>
<dbReference type="FunFam" id="2.10.25.10:FF:000082">
    <property type="entry name" value="Laminin subunit alpha 1"/>
    <property type="match status" value="1"/>
</dbReference>
<name>A0A8D0CLE5_SCLFO</name>
<dbReference type="GO" id="GO:0007155">
    <property type="term" value="P:cell adhesion"/>
    <property type="evidence" value="ECO:0007669"/>
    <property type="project" value="UniProtKB-KW"/>
</dbReference>
<keyword evidence="2" id="KW-0964">Secreted</keyword>
<dbReference type="GeneID" id="108931438"/>
<feature type="disulfide bond" evidence="12">
    <location>
        <begin position="1099"/>
        <end position="1108"/>
    </location>
</feature>
<dbReference type="Pfam" id="PF23219">
    <property type="entry name" value="LAMB1"/>
    <property type="match status" value="1"/>
</dbReference>
<dbReference type="InterPro" id="IPR050440">
    <property type="entry name" value="Laminin/Netrin_ECM"/>
</dbReference>
<dbReference type="Proteomes" id="UP000694397">
    <property type="component" value="Chromosome 2"/>
</dbReference>
<feature type="disulfide bond" evidence="12">
    <location>
        <begin position="1196"/>
        <end position="1205"/>
    </location>
</feature>
<dbReference type="InterPro" id="IPR002049">
    <property type="entry name" value="LE_dom"/>
</dbReference>